<accession>A0A8H3U3N3</accession>
<protein>
    <recommendedName>
        <fullName evidence="1">Heterokaryon incompatibility domain-containing protein</fullName>
    </recommendedName>
</protein>
<evidence type="ECO:0000313" key="2">
    <source>
        <dbReference type="EMBL" id="KAE9962819.1"/>
    </source>
</evidence>
<dbReference type="Pfam" id="PF26639">
    <property type="entry name" value="Het-6_barrel"/>
    <property type="match status" value="1"/>
</dbReference>
<organism evidence="2 3">
    <name type="scientific">Venturia inaequalis</name>
    <name type="common">Apple scab fungus</name>
    <dbReference type="NCBI Taxonomy" id="5025"/>
    <lineage>
        <taxon>Eukaryota</taxon>
        <taxon>Fungi</taxon>
        <taxon>Dikarya</taxon>
        <taxon>Ascomycota</taxon>
        <taxon>Pezizomycotina</taxon>
        <taxon>Dothideomycetes</taxon>
        <taxon>Pleosporomycetidae</taxon>
        <taxon>Venturiales</taxon>
        <taxon>Venturiaceae</taxon>
        <taxon>Venturia</taxon>
    </lineage>
</organism>
<dbReference type="PANTHER" id="PTHR24148">
    <property type="entry name" value="ANKYRIN REPEAT DOMAIN-CONTAINING PROTEIN 39 HOMOLOG-RELATED"/>
    <property type="match status" value="1"/>
</dbReference>
<evidence type="ECO:0000259" key="1">
    <source>
        <dbReference type="Pfam" id="PF06985"/>
    </source>
</evidence>
<sequence>MTCNGKMLPVTRSLKLGLQAIRSSVGTITLWADQVCINQDDLAKRSQQVQFMHRIYKTSDHVRVWLGTDEYQNAVIAFNFMKVLDLALQDGMEHVYNEDRKALRRFLSISWFERVWVYNVAGLSPLRATRGIPLNLNMTSPHFITLGRLEVDHITSKSKIPGLLVGFEAAGLDQQNLIVRLWSDLTEARLTGSESYRQTSMDIFVTFCQALSTGCLKQVANSNLGERSRLSSRQYWEWKDQYHDSWIDVSVKAGAAYMHRIFGAASPFGVDLGQLRGDASHKDADMWAREVRAWCRGCNMYRTSKGYFVLGPHLAREGDNICVLFGGKTPYCLRKIDDHYTFIGECYAYGLVNGEAVDLMEKGELERKSFILR</sequence>
<dbReference type="InterPro" id="IPR052895">
    <property type="entry name" value="HetReg/Transcr_Mod"/>
</dbReference>
<name>A0A8H3U3N3_VENIN</name>
<dbReference type="InterPro" id="IPR010730">
    <property type="entry name" value="HET"/>
</dbReference>
<feature type="domain" description="Heterokaryon incompatibility" evidence="1">
    <location>
        <begin position="2"/>
        <end position="118"/>
    </location>
</feature>
<dbReference type="EMBL" id="WNWS01000975">
    <property type="protein sequence ID" value="KAE9962819.1"/>
    <property type="molecule type" value="Genomic_DNA"/>
</dbReference>
<gene>
    <name evidence="2" type="ORF">EG328_012014</name>
</gene>
<evidence type="ECO:0000313" key="3">
    <source>
        <dbReference type="Proteomes" id="UP000447873"/>
    </source>
</evidence>
<proteinExistence type="predicted"/>
<dbReference type="Proteomes" id="UP000447873">
    <property type="component" value="Unassembled WGS sequence"/>
</dbReference>
<comment type="caution">
    <text evidence="2">The sequence shown here is derived from an EMBL/GenBank/DDBJ whole genome shotgun (WGS) entry which is preliminary data.</text>
</comment>
<dbReference type="Pfam" id="PF06985">
    <property type="entry name" value="HET"/>
    <property type="match status" value="1"/>
</dbReference>
<dbReference type="AlphaFoldDB" id="A0A8H3U3N3"/>
<reference evidence="2 3" key="1">
    <citation type="submission" date="2018-12" db="EMBL/GenBank/DDBJ databases">
        <title>Venturia inaequalis Genome Resource.</title>
        <authorList>
            <person name="Lichtner F.J."/>
        </authorList>
    </citation>
    <scope>NUCLEOTIDE SEQUENCE [LARGE SCALE GENOMIC DNA]</scope>
    <source>
        <strain evidence="2 3">120213</strain>
    </source>
</reference>
<dbReference type="PANTHER" id="PTHR24148:SF64">
    <property type="entry name" value="HETEROKARYON INCOMPATIBILITY DOMAIN-CONTAINING PROTEIN"/>
    <property type="match status" value="1"/>
</dbReference>